<dbReference type="EMBL" id="SOAU01000001">
    <property type="protein sequence ID" value="TDT14990.1"/>
    <property type="molecule type" value="Genomic_DNA"/>
</dbReference>
<dbReference type="InterPro" id="IPR016188">
    <property type="entry name" value="PurM-like_N"/>
</dbReference>
<evidence type="ECO:0000259" key="1">
    <source>
        <dbReference type="Pfam" id="PF00586"/>
    </source>
</evidence>
<dbReference type="Proteomes" id="UP000294558">
    <property type="component" value="Unassembled WGS sequence"/>
</dbReference>
<organism evidence="2 3">
    <name type="scientific">Ilumatobacter fluminis</name>
    <dbReference type="NCBI Taxonomy" id="467091"/>
    <lineage>
        <taxon>Bacteria</taxon>
        <taxon>Bacillati</taxon>
        <taxon>Actinomycetota</taxon>
        <taxon>Acidimicrobiia</taxon>
        <taxon>Acidimicrobiales</taxon>
        <taxon>Ilumatobacteraceae</taxon>
        <taxon>Ilumatobacter</taxon>
    </lineage>
</organism>
<name>A0A4R7HVX7_9ACTN</name>
<dbReference type="GO" id="GO:0016301">
    <property type="term" value="F:kinase activity"/>
    <property type="evidence" value="ECO:0007669"/>
    <property type="project" value="UniProtKB-KW"/>
</dbReference>
<dbReference type="Gene3D" id="3.30.1330.10">
    <property type="entry name" value="PurM-like, N-terminal domain"/>
    <property type="match status" value="1"/>
</dbReference>
<keyword evidence="2" id="KW-0808">Transferase</keyword>
<dbReference type="RefSeq" id="WP_133867486.1">
    <property type="nucleotide sequence ID" value="NZ_SOAU01000001.1"/>
</dbReference>
<dbReference type="AlphaFoldDB" id="A0A4R7HVX7"/>
<keyword evidence="2" id="KW-0418">Kinase</keyword>
<dbReference type="OrthoDB" id="9805740at2"/>
<feature type="domain" description="PurM-like N-terminal" evidence="1">
    <location>
        <begin position="23"/>
        <end position="134"/>
    </location>
</feature>
<dbReference type="InterPro" id="IPR036921">
    <property type="entry name" value="PurM-like_N_sf"/>
</dbReference>
<protein>
    <submittedName>
        <fullName evidence="2">Alpha-ribazole kinase</fullName>
    </submittedName>
</protein>
<dbReference type="SUPFAM" id="SSF55326">
    <property type="entry name" value="PurM N-terminal domain-like"/>
    <property type="match status" value="1"/>
</dbReference>
<dbReference type="Pfam" id="PF00586">
    <property type="entry name" value="AIRS"/>
    <property type="match status" value="1"/>
</dbReference>
<proteinExistence type="predicted"/>
<evidence type="ECO:0000313" key="2">
    <source>
        <dbReference type="EMBL" id="TDT14990.1"/>
    </source>
</evidence>
<accession>A0A4R7HVX7</accession>
<reference evidence="2 3" key="1">
    <citation type="submission" date="2019-03" db="EMBL/GenBank/DDBJ databases">
        <title>Sequencing the genomes of 1000 actinobacteria strains.</title>
        <authorList>
            <person name="Klenk H.-P."/>
        </authorList>
    </citation>
    <scope>NUCLEOTIDE SEQUENCE [LARGE SCALE GENOMIC DNA]</scope>
    <source>
        <strain evidence="2 3">DSM 18936</strain>
    </source>
</reference>
<evidence type="ECO:0000313" key="3">
    <source>
        <dbReference type="Proteomes" id="UP000294558"/>
    </source>
</evidence>
<keyword evidence="3" id="KW-1185">Reference proteome</keyword>
<gene>
    <name evidence="2" type="ORF">BDK89_0549</name>
</gene>
<comment type="caution">
    <text evidence="2">The sequence shown here is derived from an EMBL/GenBank/DDBJ whole genome shotgun (WGS) entry which is preliminary data.</text>
</comment>
<sequence>MSRLAHRLATADPWSVVTERDVSYLSLGGERVLVVACDSQGGLGPKPHDTIAVDPGVLGQFALRVPLLEVVATGATPRLVVDALAVERNPTGDLILEGVRAEAVAGGLDPASITGSTEENVPTVSTGVGVTVIGDVALSALRVGVARPPFEVVLFGRPMSAPADIFGPDHPDILTVPTLAAVLAFDGVVEALPIGSSGVASEFAAMARTAAGTPEMNDHWPCDRDQSGGPSTAALLAVTPHRLAEVLHRLTDTGRPAWHLGRVV</sequence>